<dbReference type="GeneID" id="99986360"/>
<keyword evidence="2" id="KW-0547">Nucleotide-binding</keyword>
<dbReference type="Pfam" id="PF13086">
    <property type="entry name" value="AAA_11"/>
    <property type="match status" value="1"/>
</dbReference>
<dbReference type="Gene3D" id="2.40.30.270">
    <property type="match status" value="1"/>
</dbReference>
<dbReference type="InterPro" id="IPR041677">
    <property type="entry name" value="DNA2/NAM7_AAA_11"/>
</dbReference>
<protein>
    <submittedName>
        <fullName evidence="8">AAA domain-containing protein</fullName>
    </submittedName>
</protein>
<evidence type="ECO:0000256" key="5">
    <source>
        <dbReference type="ARBA" id="ARBA00022840"/>
    </source>
</evidence>
<evidence type="ECO:0000259" key="7">
    <source>
        <dbReference type="SMART" id="SM00382"/>
    </source>
</evidence>
<proteinExistence type="inferred from homology"/>
<name>A0A1I0P1L1_9BACT</name>
<dbReference type="GO" id="GO:0005524">
    <property type="term" value="F:ATP binding"/>
    <property type="evidence" value="ECO:0007669"/>
    <property type="project" value="UniProtKB-KW"/>
</dbReference>
<dbReference type="GO" id="GO:0016787">
    <property type="term" value="F:hydrolase activity"/>
    <property type="evidence" value="ECO:0007669"/>
    <property type="project" value="UniProtKB-KW"/>
</dbReference>
<dbReference type="InterPro" id="IPR003593">
    <property type="entry name" value="AAA+_ATPase"/>
</dbReference>
<dbReference type="EMBL" id="FOIR01000001">
    <property type="protein sequence ID" value="SEW07860.1"/>
    <property type="molecule type" value="Genomic_DNA"/>
</dbReference>
<dbReference type="Proteomes" id="UP000199437">
    <property type="component" value="Unassembled WGS sequence"/>
</dbReference>
<accession>A0A1I0P1L1</accession>
<feature type="domain" description="AAA+ ATPase" evidence="7">
    <location>
        <begin position="194"/>
        <end position="368"/>
    </location>
</feature>
<evidence type="ECO:0000256" key="4">
    <source>
        <dbReference type="ARBA" id="ARBA00022806"/>
    </source>
</evidence>
<dbReference type="Gene3D" id="3.40.50.300">
    <property type="entry name" value="P-loop containing nucleotide triphosphate hydrolases"/>
    <property type="match status" value="2"/>
</dbReference>
<evidence type="ECO:0000313" key="9">
    <source>
        <dbReference type="Proteomes" id="UP000199437"/>
    </source>
</evidence>
<dbReference type="RefSeq" id="WP_090258005.1">
    <property type="nucleotide sequence ID" value="NZ_FOIR01000001.1"/>
</dbReference>
<dbReference type="GO" id="GO:0005694">
    <property type="term" value="C:chromosome"/>
    <property type="evidence" value="ECO:0007669"/>
    <property type="project" value="UniProtKB-ARBA"/>
</dbReference>
<evidence type="ECO:0000256" key="6">
    <source>
        <dbReference type="SAM" id="Coils"/>
    </source>
</evidence>
<keyword evidence="5" id="KW-0067">ATP-binding</keyword>
<dbReference type="InterPro" id="IPR050534">
    <property type="entry name" value="Coronavir_polyprotein_1ab"/>
</dbReference>
<keyword evidence="6" id="KW-0175">Coiled coil</keyword>
<dbReference type="CDD" id="cd18808">
    <property type="entry name" value="SF1_C_Upf1"/>
    <property type="match status" value="1"/>
</dbReference>
<dbReference type="PANTHER" id="PTHR43788">
    <property type="entry name" value="DNA2/NAM7 HELICASE FAMILY MEMBER"/>
    <property type="match status" value="1"/>
</dbReference>
<evidence type="ECO:0000313" key="8">
    <source>
        <dbReference type="EMBL" id="SEW07860.1"/>
    </source>
</evidence>
<evidence type="ECO:0000256" key="3">
    <source>
        <dbReference type="ARBA" id="ARBA00022801"/>
    </source>
</evidence>
<keyword evidence="9" id="KW-1185">Reference proteome</keyword>
<reference evidence="9" key="1">
    <citation type="submission" date="2016-10" db="EMBL/GenBank/DDBJ databases">
        <authorList>
            <person name="Varghese N."/>
            <person name="Submissions S."/>
        </authorList>
    </citation>
    <scope>NUCLEOTIDE SEQUENCE [LARGE SCALE GENOMIC DNA]</scope>
    <source>
        <strain evidence="9">CGMCC 1.12402</strain>
    </source>
</reference>
<dbReference type="GO" id="GO:0043139">
    <property type="term" value="F:5'-3' DNA helicase activity"/>
    <property type="evidence" value="ECO:0007669"/>
    <property type="project" value="TreeGrafter"/>
</dbReference>
<evidence type="ECO:0000256" key="2">
    <source>
        <dbReference type="ARBA" id="ARBA00022741"/>
    </source>
</evidence>
<feature type="coiled-coil region" evidence="6">
    <location>
        <begin position="281"/>
        <end position="330"/>
    </location>
</feature>
<comment type="similarity">
    <text evidence="1">Belongs to the DNA2/NAM7 helicase family.</text>
</comment>
<organism evidence="8 9">
    <name type="scientific">Roseivirga pacifica</name>
    <dbReference type="NCBI Taxonomy" id="1267423"/>
    <lineage>
        <taxon>Bacteria</taxon>
        <taxon>Pseudomonadati</taxon>
        <taxon>Bacteroidota</taxon>
        <taxon>Cytophagia</taxon>
        <taxon>Cytophagales</taxon>
        <taxon>Roseivirgaceae</taxon>
        <taxon>Roseivirga</taxon>
    </lineage>
</organism>
<dbReference type="FunFam" id="3.40.50.300:FF:000326">
    <property type="entry name" value="P-loop containing nucleoside triphosphate hydrolase"/>
    <property type="match status" value="1"/>
</dbReference>
<dbReference type="OrthoDB" id="9757917at2"/>
<keyword evidence="3" id="KW-0378">Hydrolase</keyword>
<dbReference type="STRING" id="1267423.SAMN05216290_1636"/>
<keyword evidence="4" id="KW-0347">Helicase</keyword>
<sequence>MTPAQSEIAKLSNLLKIEKDEDYAQYQRKMLNTSLDQRKKEGVTWYPVVVVNRFISTGERFTLELDRTANIDQNHAFQTGSVVSLFSNHDEEDTVSAVVSFVRKNKMRIVLNGANLPDWLNQGRLGVNLLFDEGTYREMGFALKDVLTAEKGRLADLRELFYGAKPLEFKKGFEYQSVHLNDVQNQALTKVFNAKDIAIIHGPPGTGKTTTLVHAIKEVVKTEKQVLVSAQSNAAVDLLVEKLAEQGLNVLRIGHPARLTPEVIENSLDVKIWHHPFFRELKEIRKKEEEYKRMAHQYKRNFGREERYQRDLLKKEARLYRDDAKRIERHITDDLVDQAQVIACTLVGTTHSLVKDRVFKTVFIDEASQALEPACWIAIRKAYHVVMAGDHMQLPPTVKSLKAGKEGLENTLFEKAMKLPDASVMLETQYRMHPHIMQFSSDNFYRGGLKAAEEVMLRERGNSIEHFAFIDTAGCGFAEKVKKETLSTFNEDEAGLLLKHLAENLPEDRQTVGIIAPYKAQVEKVTDLLKVEAAFDTVREQITVNSVDAFQGQERDIMYISLTRSNDKGEIGFLKEYRRMNVAMTRAKTRLVIIGDSATLGKDSFFNNVIDYAQKIGGYHSAFEFLY</sequence>
<dbReference type="SUPFAM" id="SSF52540">
    <property type="entry name" value="P-loop containing nucleoside triphosphate hydrolases"/>
    <property type="match status" value="1"/>
</dbReference>
<dbReference type="InterPro" id="IPR047187">
    <property type="entry name" value="SF1_C_Upf1"/>
</dbReference>
<dbReference type="InterPro" id="IPR027417">
    <property type="entry name" value="P-loop_NTPase"/>
</dbReference>
<dbReference type="AlphaFoldDB" id="A0A1I0P1L1"/>
<dbReference type="SMART" id="SM00382">
    <property type="entry name" value="AAA"/>
    <property type="match status" value="1"/>
</dbReference>
<dbReference type="Pfam" id="PF13087">
    <property type="entry name" value="AAA_12"/>
    <property type="match status" value="1"/>
</dbReference>
<dbReference type="PANTHER" id="PTHR43788:SF8">
    <property type="entry name" value="DNA-BINDING PROTEIN SMUBP-2"/>
    <property type="match status" value="1"/>
</dbReference>
<dbReference type="InterPro" id="IPR041679">
    <property type="entry name" value="DNA2/NAM7-like_C"/>
</dbReference>
<evidence type="ECO:0000256" key="1">
    <source>
        <dbReference type="ARBA" id="ARBA00007913"/>
    </source>
</evidence>
<gene>
    <name evidence="8" type="ORF">SAMN05216290_1636</name>
</gene>